<keyword evidence="4" id="KW-1185">Reference proteome</keyword>
<reference evidence="3" key="1">
    <citation type="submission" date="2020-08" db="EMBL/GenBank/DDBJ databases">
        <title>Plant Genome Project.</title>
        <authorList>
            <person name="Zhang R.-G."/>
        </authorList>
    </citation>
    <scope>NUCLEOTIDE SEQUENCE</scope>
    <source>
        <strain evidence="3">WSP0</strain>
        <tissue evidence="3">Leaf</tissue>
    </source>
</reference>
<dbReference type="PANTHER" id="PTHR31286">
    <property type="entry name" value="GLYCINE-RICH CELL WALL STRUCTURAL PROTEIN 1.8-LIKE"/>
    <property type="match status" value="1"/>
</dbReference>
<dbReference type="Proteomes" id="UP000823749">
    <property type="component" value="Chromosome 3"/>
</dbReference>
<feature type="region of interest" description="Disordered" evidence="1">
    <location>
        <begin position="181"/>
        <end position="214"/>
    </location>
</feature>
<evidence type="ECO:0000259" key="2">
    <source>
        <dbReference type="Pfam" id="PF14392"/>
    </source>
</evidence>
<feature type="domain" description="Zinc knuckle CX2CX4HX4C" evidence="2">
    <location>
        <begin position="96"/>
        <end position="138"/>
    </location>
</feature>
<comment type="caution">
    <text evidence="3">The sequence shown here is derived from an EMBL/GenBank/DDBJ whole genome shotgun (WGS) entry which is preliminary data.</text>
</comment>
<proteinExistence type="predicted"/>
<protein>
    <recommendedName>
        <fullName evidence="2">Zinc knuckle CX2CX4HX4C domain-containing protein</fullName>
    </recommendedName>
</protein>
<name>A0AAV6KYP9_9ERIC</name>
<gene>
    <name evidence="3" type="ORF">RHGRI_007912</name>
</gene>
<dbReference type="InterPro" id="IPR040256">
    <property type="entry name" value="At4g02000-like"/>
</dbReference>
<organism evidence="3 4">
    <name type="scientific">Rhododendron griersonianum</name>
    <dbReference type="NCBI Taxonomy" id="479676"/>
    <lineage>
        <taxon>Eukaryota</taxon>
        <taxon>Viridiplantae</taxon>
        <taxon>Streptophyta</taxon>
        <taxon>Embryophyta</taxon>
        <taxon>Tracheophyta</taxon>
        <taxon>Spermatophyta</taxon>
        <taxon>Magnoliopsida</taxon>
        <taxon>eudicotyledons</taxon>
        <taxon>Gunneridae</taxon>
        <taxon>Pentapetalae</taxon>
        <taxon>asterids</taxon>
        <taxon>Ericales</taxon>
        <taxon>Ericaceae</taxon>
        <taxon>Ericoideae</taxon>
        <taxon>Rhodoreae</taxon>
        <taxon>Rhododendron</taxon>
    </lineage>
</organism>
<evidence type="ECO:0000256" key="1">
    <source>
        <dbReference type="SAM" id="MobiDB-lite"/>
    </source>
</evidence>
<accession>A0AAV6KYP9</accession>
<dbReference type="EMBL" id="JACTNZ010000003">
    <property type="protein sequence ID" value="KAG5557827.1"/>
    <property type="molecule type" value="Genomic_DNA"/>
</dbReference>
<dbReference type="PANTHER" id="PTHR31286:SF167">
    <property type="entry name" value="OS09G0268800 PROTEIN"/>
    <property type="match status" value="1"/>
</dbReference>
<dbReference type="AlphaFoldDB" id="A0AAV6KYP9"/>
<sequence>MRRFSLTQDEEDIIVIDPSLRAKAVEECSASLVDNVDFHEIDFWVQLWGLPFECISPEFGRAIGSRIGMVIDVSKGTDQGDRGQYIRVRIRIPLDRPLRRGGHVALGEGDKVWVDYKYERLLAFCHYCGMLDHDVRDCMVKSKDVVAGVTKENAYGAWLAASQGFQRGYKWKGAKGDFQGHRTGWDDSSRKQSLVFSGGGGSGGGRTKDDSGDK</sequence>
<feature type="compositionally biased region" description="Basic and acidic residues" evidence="1">
    <location>
        <begin position="181"/>
        <end position="190"/>
    </location>
</feature>
<evidence type="ECO:0000313" key="3">
    <source>
        <dbReference type="EMBL" id="KAG5557827.1"/>
    </source>
</evidence>
<evidence type="ECO:0000313" key="4">
    <source>
        <dbReference type="Proteomes" id="UP000823749"/>
    </source>
</evidence>
<dbReference type="Pfam" id="PF14392">
    <property type="entry name" value="zf-CCHC_4"/>
    <property type="match status" value="1"/>
</dbReference>
<dbReference type="InterPro" id="IPR025836">
    <property type="entry name" value="Zn_knuckle_CX2CX4HX4C"/>
</dbReference>